<evidence type="ECO:0000313" key="3">
    <source>
        <dbReference type="Proteomes" id="UP001215598"/>
    </source>
</evidence>
<accession>A0AAD7ND23</accession>
<feature type="signal peptide" evidence="1">
    <location>
        <begin position="1"/>
        <end position="18"/>
    </location>
</feature>
<comment type="caution">
    <text evidence="2">The sequence shown here is derived from an EMBL/GenBank/DDBJ whole genome shotgun (WGS) entry which is preliminary data.</text>
</comment>
<evidence type="ECO:0000256" key="1">
    <source>
        <dbReference type="SAM" id="SignalP"/>
    </source>
</evidence>
<dbReference type="Proteomes" id="UP001215598">
    <property type="component" value="Unassembled WGS sequence"/>
</dbReference>
<sequence length="105" mass="11912">MLRVWCSWLHLFLPKSLSSSCSEIDSSCPGLANSSRFPSALSASLSQPRVVGRPSVLDKRRGQRRERISRCSAGRQFLDRTRSHKSLPHRHSRSDTLRSCIYLSI</sequence>
<evidence type="ECO:0000313" key="2">
    <source>
        <dbReference type="EMBL" id="KAJ7755178.1"/>
    </source>
</evidence>
<name>A0AAD7ND23_9AGAR</name>
<dbReference type="AlphaFoldDB" id="A0AAD7ND23"/>
<keyword evidence="1" id="KW-0732">Signal</keyword>
<organism evidence="2 3">
    <name type="scientific">Mycena metata</name>
    <dbReference type="NCBI Taxonomy" id="1033252"/>
    <lineage>
        <taxon>Eukaryota</taxon>
        <taxon>Fungi</taxon>
        <taxon>Dikarya</taxon>
        <taxon>Basidiomycota</taxon>
        <taxon>Agaricomycotina</taxon>
        <taxon>Agaricomycetes</taxon>
        <taxon>Agaricomycetidae</taxon>
        <taxon>Agaricales</taxon>
        <taxon>Marasmiineae</taxon>
        <taxon>Mycenaceae</taxon>
        <taxon>Mycena</taxon>
    </lineage>
</organism>
<evidence type="ECO:0008006" key="4">
    <source>
        <dbReference type="Google" id="ProtNLM"/>
    </source>
</evidence>
<gene>
    <name evidence="2" type="ORF">B0H16DRAFT_731238</name>
</gene>
<keyword evidence="3" id="KW-1185">Reference proteome</keyword>
<proteinExistence type="predicted"/>
<dbReference type="EMBL" id="JARKIB010000050">
    <property type="protein sequence ID" value="KAJ7755178.1"/>
    <property type="molecule type" value="Genomic_DNA"/>
</dbReference>
<reference evidence="2" key="1">
    <citation type="submission" date="2023-03" db="EMBL/GenBank/DDBJ databases">
        <title>Massive genome expansion in bonnet fungi (Mycena s.s.) driven by repeated elements and novel gene families across ecological guilds.</title>
        <authorList>
            <consortium name="Lawrence Berkeley National Laboratory"/>
            <person name="Harder C.B."/>
            <person name="Miyauchi S."/>
            <person name="Viragh M."/>
            <person name="Kuo A."/>
            <person name="Thoen E."/>
            <person name="Andreopoulos B."/>
            <person name="Lu D."/>
            <person name="Skrede I."/>
            <person name="Drula E."/>
            <person name="Henrissat B."/>
            <person name="Morin E."/>
            <person name="Kohler A."/>
            <person name="Barry K."/>
            <person name="LaButti K."/>
            <person name="Morin E."/>
            <person name="Salamov A."/>
            <person name="Lipzen A."/>
            <person name="Mereny Z."/>
            <person name="Hegedus B."/>
            <person name="Baldrian P."/>
            <person name="Stursova M."/>
            <person name="Weitz H."/>
            <person name="Taylor A."/>
            <person name="Grigoriev I.V."/>
            <person name="Nagy L.G."/>
            <person name="Martin F."/>
            <person name="Kauserud H."/>
        </authorList>
    </citation>
    <scope>NUCLEOTIDE SEQUENCE</scope>
    <source>
        <strain evidence="2">CBHHK182m</strain>
    </source>
</reference>
<protein>
    <recommendedName>
        <fullName evidence="4">Secreted protein</fullName>
    </recommendedName>
</protein>
<feature type="chain" id="PRO_5042224526" description="Secreted protein" evidence="1">
    <location>
        <begin position="19"/>
        <end position="105"/>
    </location>
</feature>